<dbReference type="Proteomes" id="UP000245489">
    <property type="component" value="Unassembled WGS sequence"/>
</dbReference>
<feature type="domain" description="S1 motif" evidence="1">
    <location>
        <begin position="13"/>
        <end position="86"/>
    </location>
</feature>
<sequence>MTWEKAKQTYEFGQEIEGTVIKKNPFGDFLEVVSEQEFTVLIQIVDIKDLTPEVYQSGNYTPIGTKVKGKIIDFRDYNTQIVISQK</sequence>
<reference evidence="2 3" key="1">
    <citation type="submission" date="2018-05" db="EMBL/GenBank/DDBJ databases">
        <title>Genomic Encyclopedia of Archaeal and Bacterial Type Strains, Phase II (KMG-II): from individual species to whole genera.</title>
        <authorList>
            <person name="Goeker M."/>
        </authorList>
    </citation>
    <scope>NUCLEOTIDE SEQUENCE [LARGE SCALE GENOMIC DNA]</scope>
    <source>
        <strain evidence="2 3">DSM 22214</strain>
    </source>
</reference>
<dbReference type="EMBL" id="QGGO01000040">
    <property type="protein sequence ID" value="PWK16973.1"/>
    <property type="molecule type" value="Genomic_DNA"/>
</dbReference>
<evidence type="ECO:0000313" key="2">
    <source>
        <dbReference type="EMBL" id="PWK16973.1"/>
    </source>
</evidence>
<organism evidence="2 3">
    <name type="scientific">Arcicella aurantiaca</name>
    <dbReference type="NCBI Taxonomy" id="591202"/>
    <lineage>
        <taxon>Bacteria</taxon>
        <taxon>Pseudomonadati</taxon>
        <taxon>Bacteroidota</taxon>
        <taxon>Cytophagia</taxon>
        <taxon>Cytophagales</taxon>
        <taxon>Flectobacillaceae</taxon>
        <taxon>Arcicella</taxon>
    </lineage>
</organism>
<comment type="caution">
    <text evidence="2">The sequence shown here is derived from an EMBL/GenBank/DDBJ whole genome shotgun (WGS) entry which is preliminary data.</text>
</comment>
<evidence type="ECO:0000259" key="1">
    <source>
        <dbReference type="PROSITE" id="PS50126"/>
    </source>
</evidence>
<gene>
    <name evidence="2" type="ORF">LV89_04631</name>
</gene>
<dbReference type="OrthoDB" id="965176at2"/>
<protein>
    <recommendedName>
        <fullName evidence="1">S1 motif domain-containing protein</fullName>
    </recommendedName>
</protein>
<keyword evidence="3" id="KW-1185">Reference proteome</keyword>
<dbReference type="Gene3D" id="2.40.50.140">
    <property type="entry name" value="Nucleic acid-binding proteins"/>
    <property type="match status" value="1"/>
</dbReference>
<name>A0A316DJY1_9BACT</name>
<dbReference type="PROSITE" id="PS50126">
    <property type="entry name" value="S1"/>
    <property type="match status" value="1"/>
</dbReference>
<dbReference type="InterPro" id="IPR012340">
    <property type="entry name" value="NA-bd_OB-fold"/>
</dbReference>
<dbReference type="AlphaFoldDB" id="A0A316DJY1"/>
<proteinExistence type="predicted"/>
<dbReference type="GO" id="GO:0003676">
    <property type="term" value="F:nucleic acid binding"/>
    <property type="evidence" value="ECO:0007669"/>
    <property type="project" value="InterPro"/>
</dbReference>
<accession>A0A316DJY1</accession>
<evidence type="ECO:0000313" key="3">
    <source>
        <dbReference type="Proteomes" id="UP000245489"/>
    </source>
</evidence>
<dbReference type="RefSeq" id="WP_158279674.1">
    <property type="nucleotide sequence ID" value="NZ_QGGO01000040.1"/>
</dbReference>
<dbReference type="SUPFAM" id="SSF50249">
    <property type="entry name" value="Nucleic acid-binding proteins"/>
    <property type="match status" value="1"/>
</dbReference>
<dbReference type="InterPro" id="IPR003029">
    <property type="entry name" value="S1_domain"/>
</dbReference>